<sequence length="114" mass="12263">MPHRSLSGLFALTLSCWLWPLLHSLGIELIEASGYALKLGAYLLNLLAMAASIVLAVPLSCSLYLASRRQHAPLEPARIVRLACGSSIGISGLIIGLFVWMNMFCLVGACPRPN</sequence>
<protein>
    <submittedName>
        <fullName evidence="2">Uncharacterized protein</fullName>
    </submittedName>
</protein>
<dbReference type="RefSeq" id="WP_225238490.1">
    <property type="nucleotide sequence ID" value="NZ_JAHYBX010000003.1"/>
</dbReference>
<name>A0ABS7Y917_9BURK</name>
<dbReference type="PROSITE" id="PS51257">
    <property type="entry name" value="PROKAR_LIPOPROTEIN"/>
    <property type="match status" value="1"/>
</dbReference>
<keyword evidence="3" id="KW-1185">Reference proteome</keyword>
<dbReference type="EMBL" id="JAHYBX010000003">
    <property type="protein sequence ID" value="MCA1856181.1"/>
    <property type="molecule type" value="Genomic_DNA"/>
</dbReference>
<accession>A0ABS7Y917</accession>
<keyword evidence="1" id="KW-1133">Transmembrane helix</keyword>
<evidence type="ECO:0000313" key="2">
    <source>
        <dbReference type="EMBL" id="MCA1856181.1"/>
    </source>
</evidence>
<feature type="transmembrane region" description="Helical" evidence="1">
    <location>
        <begin position="79"/>
        <end position="101"/>
    </location>
</feature>
<organism evidence="2 3">
    <name type="scientific">Massilia hydrophila</name>
    <dbReference type="NCBI Taxonomy" id="3044279"/>
    <lineage>
        <taxon>Bacteria</taxon>
        <taxon>Pseudomonadati</taxon>
        <taxon>Pseudomonadota</taxon>
        <taxon>Betaproteobacteria</taxon>
        <taxon>Burkholderiales</taxon>
        <taxon>Oxalobacteraceae</taxon>
        <taxon>Telluria group</taxon>
        <taxon>Massilia</taxon>
    </lineage>
</organism>
<gene>
    <name evidence="2" type="ORF">LE190_09610</name>
</gene>
<comment type="caution">
    <text evidence="2">The sequence shown here is derived from an EMBL/GenBank/DDBJ whole genome shotgun (WGS) entry which is preliminary data.</text>
</comment>
<evidence type="ECO:0000256" key="1">
    <source>
        <dbReference type="SAM" id="Phobius"/>
    </source>
</evidence>
<keyword evidence="1" id="KW-0812">Transmembrane</keyword>
<dbReference type="Proteomes" id="UP001198602">
    <property type="component" value="Unassembled WGS sequence"/>
</dbReference>
<keyword evidence="1" id="KW-0472">Membrane</keyword>
<evidence type="ECO:0000313" key="3">
    <source>
        <dbReference type="Proteomes" id="UP001198602"/>
    </source>
</evidence>
<feature type="transmembrane region" description="Helical" evidence="1">
    <location>
        <begin position="40"/>
        <end position="67"/>
    </location>
</feature>
<proteinExistence type="predicted"/>
<reference evidence="2 3" key="1">
    <citation type="submission" date="2021-07" db="EMBL/GenBank/DDBJ databases">
        <title>Characterization of Violacein-producing bacteria and related species.</title>
        <authorList>
            <person name="Wilson H.S."/>
            <person name="De Leon M.E."/>
        </authorList>
    </citation>
    <scope>NUCLEOTIDE SEQUENCE [LARGE SCALE GENOMIC DNA]</scope>
    <source>
        <strain evidence="2 3">HSC-2F05</strain>
    </source>
</reference>